<protein>
    <submittedName>
        <fullName evidence="1">Disease resistance protein</fullName>
    </submittedName>
</protein>
<accession>A0ACC1Y3Z4</accession>
<proteinExistence type="predicted"/>
<dbReference type="EMBL" id="CM051398">
    <property type="protein sequence ID" value="KAJ4718432.1"/>
    <property type="molecule type" value="Genomic_DNA"/>
</dbReference>
<name>A0ACC1Y3Z4_MELAZ</name>
<organism evidence="1 2">
    <name type="scientific">Melia azedarach</name>
    <name type="common">Chinaberry tree</name>
    <dbReference type="NCBI Taxonomy" id="155640"/>
    <lineage>
        <taxon>Eukaryota</taxon>
        <taxon>Viridiplantae</taxon>
        <taxon>Streptophyta</taxon>
        <taxon>Embryophyta</taxon>
        <taxon>Tracheophyta</taxon>
        <taxon>Spermatophyta</taxon>
        <taxon>Magnoliopsida</taxon>
        <taxon>eudicotyledons</taxon>
        <taxon>Gunneridae</taxon>
        <taxon>Pentapetalae</taxon>
        <taxon>rosids</taxon>
        <taxon>malvids</taxon>
        <taxon>Sapindales</taxon>
        <taxon>Meliaceae</taxon>
        <taxon>Melia</taxon>
    </lineage>
</organism>
<reference evidence="1 2" key="1">
    <citation type="journal article" date="2023" name="Science">
        <title>Complex scaffold remodeling in plant triterpene biosynthesis.</title>
        <authorList>
            <person name="De La Pena R."/>
            <person name="Hodgson H."/>
            <person name="Liu J.C."/>
            <person name="Stephenson M.J."/>
            <person name="Martin A.C."/>
            <person name="Owen C."/>
            <person name="Harkess A."/>
            <person name="Leebens-Mack J."/>
            <person name="Jimenez L.E."/>
            <person name="Osbourn A."/>
            <person name="Sattely E.S."/>
        </authorList>
    </citation>
    <scope>NUCLEOTIDE SEQUENCE [LARGE SCALE GENOMIC DNA]</scope>
    <source>
        <strain evidence="2">cv. JPN11</strain>
        <tissue evidence="1">Leaf</tissue>
    </source>
</reference>
<sequence>MFVNMPQNFDVVIWIVVSRDLQLEKIQHEIGKKIGLWNESWKNRSFEEKARDIFKILGKKKFVFLLDDIWERVDLIKVGVPLPSAKNKCKIVFTTRSSDACGLMEADMKFKVECLTDEAAWKLFQKKVGEDTLNSHPDIPDLAKTVAKECGGLPLALKTVGRAMACRKTPQEWNSEFLGMEKEVYPLLKFSYDSLPDNKIRSCLLYCSLFPEDFFIEKSRLIDCWIGEGFVDETDCSGVRNQGYYIIGVLLHAFLLEEEDSYYGKMHDVIPDTALWIACEIEKEKENLLVGEGAGLTEAPEIEKWDGVKRVSLMRNKIEHLSEIPTCPNLLTSFLEGNYLKLINRDFFQFMHSLRVLNLSYNYVLTELPIGIVRLVSLQDLDLSGTSIKKLPKELKSLVNLKCLNLEDANALHTIPRQVLSSFTKLQVLKMLGCGSLRSDETAAEDNVLFGGGETLVEELLGLKHLNILTLNVKSSRALHRFLSGHKFQICTQAISLEWFDNSKSLGLLCLADLRHLEMLSIDHCKLLEELKIEYTREVRKVRQPHAFHNLGTVRISDCCNLRDLTWLVFLPNLTMTWIMDCSAMEEIISVEKLSEYLEAMENIEPLAKLEFLQLHDLPNLKRIHWKPLHLTDIVVSKCPELKQLPLDSESAGQHEIRIWGEEDWWKKLQWQNEATQNAFPFFQPCCDS</sequence>
<dbReference type="Proteomes" id="UP001164539">
    <property type="component" value="Chromosome 5"/>
</dbReference>
<comment type="caution">
    <text evidence="1">The sequence shown here is derived from an EMBL/GenBank/DDBJ whole genome shotgun (WGS) entry which is preliminary data.</text>
</comment>
<keyword evidence="2" id="KW-1185">Reference proteome</keyword>
<gene>
    <name evidence="1" type="ORF">OWV82_010113</name>
</gene>
<evidence type="ECO:0000313" key="1">
    <source>
        <dbReference type="EMBL" id="KAJ4718432.1"/>
    </source>
</evidence>
<evidence type="ECO:0000313" key="2">
    <source>
        <dbReference type="Proteomes" id="UP001164539"/>
    </source>
</evidence>